<sequence length="261" mass="28925">MRLLIVEDEKRLATTLAKGLAAEGFAVDVAHDGREGLHLATTQGYDLLVLDIMLPGMNGYRLCGTLRSAGDETPILMLTSKDGEYDEAEGLDTGADDYLTKPFSYVVLLARVRALLRRRTRGGSPVLRLGDLTLDPNGRRCARGEEDITLTAKEFAVLEYLASRPGQVVSKAEILEHVWDFAYDGDPNIIEVYVSALRRKIDAPFGRRSPGHRPGRRPPARRSHRGRRRGRGRRALHRHPAGRGPIHRPPPVAGVRRRCGS</sequence>
<name>A0ABY8AMT9_9ACTN</name>
<evidence type="ECO:0000259" key="6">
    <source>
        <dbReference type="PROSITE" id="PS51755"/>
    </source>
</evidence>
<proteinExistence type="predicted"/>
<feature type="DNA-binding region" description="OmpR/PhoB-type" evidence="3">
    <location>
        <begin position="124"/>
        <end position="225"/>
    </location>
</feature>
<feature type="domain" description="OmpR/PhoB-type" evidence="6">
    <location>
        <begin position="124"/>
        <end position="225"/>
    </location>
</feature>
<dbReference type="Pfam" id="PF00072">
    <property type="entry name" value="Response_reg"/>
    <property type="match status" value="1"/>
</dbReference>
<dbReference type="Gene3D" id="1.10.10.10">
    <property type="entry name" value="Winged helix-like DNA-binding domain superfamily/Winged helix DNA-binding domain"/>
    <property type="match status" value="1"/>
</dbReference>
<organism evidence="7 8">
    <name type="scientific">Streptomyces yunnanensis</name>
    <dbReference type="NCBI Taxonomy" id="156453"/>
    <lineage>
        <taxon>Bacteria</taxon>
        <taxon>Bacillati</taxon>
        <taxon>Actinomycetota</taxon>
        <taxon>Actinomycetes</taxon>
        <taxon>Kitasatosporales</taxon>
        <taxon>Streptomycetaceae</taxon>
        <taxon>Streptomyces</taxon>
    </lineage>
</organism>
<feature type="modified residue" description="4-aspartylphosphate" evidence="2">
    <location>
        <position position="51"/>
    </location>
</feature>
<evidence type="ECO:0000259" key="5">
    <source>
        <dbReference type="PROSITE" id="PS50110"/>
    </source>
</evidence>
<dbReference type="EMBL" id="CP095749">
    <property type="protein sequence ID" value="WEB44817.1"/>
    <property type="molecule type" value="Genomic_DNA"/>
</dbReference>
<dbReference type="InterPro" id="IPR039420">
    <property type="entry name" value="WalR-like"/>
</dbReference>
<dbReference type="Gene3D" id="3.40.50.2300">
    <property type="match status" value="1"/>
</dbReference>
<dbReference type="PANTHER" id="PTHR48111:SF36">
    <property type="entry name" value="TRANSCRIPTIONAL REGULATORY PROTEIN CUTR"/>
    <property type="match status" value="1"/>
</dbReference>
<evidence type="ECO:0000313" key="8">
    <source>
        <dbReference type="Proteomes" id="UP001218629"/>
    </source>
</evidence>
<dbReference type="InterPro" id="IPR016032">
    <property type="entry name" value="Sig_transdc_resp-reg_C-effctor"/>
</dbReference>
<dbReference type="InterPro" id="IPR036388">
    <property type="entry name" value="WH-like_DNA-bd_sf"/>
</dbReference>
<dbReference type="CDD" id="cd00383">
    <property type="entry name" value="trans_reg_C"/>
    <property type="match status" value="1"/>
</dbReference>
<dbReference type="InterPro" id="IPR001789">
    <property type="entry name" value="Sig_transdc_resp-reg_receiver"/>
</dbReference>
<keyword evidence="2" id="KW-0597">Phosphoprotein</keyword>
<dbReference type="SUPFAM" id="SSF46894">
    <property type="entry name" value="C-terminal effector domain of the bipartite response regulators"/>
    <property type="match status" value="1"/>
</dbReference>
<dbReference type="InterPro" id="IPR001867">
    <property type="entry name" value="OmpR/PhoB-type_DNA-bd"/>
</dbReference>
<evidence type="ECO:0000256" key="2">
    <source>
        <dbReference type="PROSITE-ProRule" id="PRU00169"/>
    </source>
</evidence>
<dbReference type="Gene3D" id="6.10.250.690">
    <property type="match status" value="1"/>
</dbReference>
<gene>
    <name evidence="7" type="ORF">MOV08_39750</name>
</gene>
<protein>
    <submittedName>
        <fullName evidence="7">Response regulator transcription factor</fullName>
    </submittedName>
</protein>
<evidence type="ECO:0000256" key="4">
    <source>
        <dbReference type="SAM" id="MobiDB-lite"/>
    </source>
</evidence>
<feature type="compositionally biased region" description="Basic residues" evidence="4">
    <location>
        <begin position="209"/>
        <end position="241"/>
    </location>
</feature>
<dbReference type="SMART" id="SM00862">
    <property type="entry name" value="Trans_reg_C"/>
    <property type="match status" value="1"/>
</dbReference>
<dbReference type="RefSeq" id="WP_275311006.1">
    <property type="nucleotide sequence ID" value="NZ_CP095749.1"/>
</dbReference>
<dbReference type="SMART" id="SM00448">
    <property type="entry name" value="REC"/>
    <property type="match status" value="1"/>
</dbReference>
<accession>A0ABY8AMT9</accession>
<keyword evidence="1 3" id="KW-0238">DNA-binding</keyword>
<feature type="domain" description="Response regulatory" evidence="5">
    <location>
        <begin position="2"/>
        <end position="116"/>
    </location>
</feature>
<reference evidence="7 8" key="1">
    <citation type="submission" date="2022-03" db="EMBL/GenBank/DDBJ databases">
        <title>Streptomyces yunnanensis P86,complete genome.</title>
        <authorList>
            <person name="Chen S."/>
            <person name="Zhang Q."/>
        </authorList>
    </citation>
    <scope>NUCLEOTIDE SEQUENCE [LARGE SCALE GENOMIC DNA]</scope>
    <source>
        <strain evidence="7 8">P86</strain>
    </source>
</reference>
<evidence type="ECO:0000256" key="1">
    <source>
        <dbReference type="ARBA" id="ARBA00023125"/>
    </source>
</evidence>
<dbReference type="CDD" id="cd19935">
    <property type="entry name" value="REC_OmpR_CusR-like"/>
    <property type="match status" value="1"/>
</dbReference>
<dbReference type="PROSITE" id="PS50110">
    <property type="entry name" value="RESPONSE_REGULATORY"/>
    <property type="match status" value="1"/>
</dbReference>
<evidence type="ECO:0000313" key="7">
    <source>
        <dbReference type="EMBL" id="WEB44817.1"/>
    </source>
</evidence>
<dbReference type="PANTHER" id="PTHR48111">
    <property type="entry name" value="REGULATOR OF RPOS"/>
    <property type="match status" value="1"/>
</dbReference>
<dbReference type="Proteomes" id="UP001218629">
    <property type="component" value="Chromosome"/>
</dbReference>
<dbReference type="SUPFAM" id="SSF52172">
    <property type="entry name" value="CheY-like"/>
    <property type="match status" value="1"/>
</dbReference>
<dbReference type="PROSITE" id="PS51755">
    <property type="entry name" value="OMPR_PHOB"/>
    <property type="match status" value="1"/>
</dbReference>
<dbReference type="Pfam" id="PF00486">
    <property type="entry name" value="Trans_reg_C"/>
    <property type="match status" value="1"/>
</dbReference>
<evidence type="ECO:0000256" key="3">
    <source>
        <dbReference type="PROSITE-ProRule" id="PRU01091"/>
    </source>
</evidence>
<keyword evidence="8" id="KW-1185">Reference proteome</keyword>
<dbReference type="InterPro" id="IPR011006">
    <property type="entry name" value="CheY-like_superfamily"/>
</dbReference>
<feature type="region of interest" description="Disordered" evidence="4">
    <location>
        <begin position="204"/>
        <end position="261"/>
    </location>
</feature>